<dbReference type="Proteomes" id="UP000326340">
    <property type="component" value="Unassembled WGS sequence"/>
</dbReference>
<accession>A0A5Q4BEN4</accession>
<name>A0A5Q4BEN4_9PEZI</name>
<comment type="caution">
    <text evidence="1">The sequence shown here is derived from an EMBL/GenBank/DDBJ whole genome shotgun (WGS) entry which is preliminary data.</text>
</comment>
<reference evidence="1 2" key="1">
    <citation type="journal article" date="2019" name="Sci. Rep.">
        <title>Colletotrichum shisoi sp. nov., an anthracnose pathogen of Perilla frutescens in Japan: molecular phylogenetic, morphological and genomic evidence.</title>
        <authorList>
            <person name="Gan P."/>
            <person name="Tsushima A."/>
            <person name="Hiroyama R."/>
            <person name="Narusaka M."/>
            <person name="Takano Y."/>
            <person name="Narusaka Y."/>
            <person name="Kawaradani M."/>
            <person name="Damm U."/>
            <person name="Shirasu K."/>
        </authorList>
    </citation>
    <scope>NUCLEOTIDE SEQUENCE [LARGE SCALE GENOMIC DNA]</scope>
    <source>
        <strain evidence="1 2">PG-2018a</strain>
    </source>
</reference>
<keyword evidence="2" id="KW-1185">Reference proteome</keyword>
<evidence type="ECO:0000313" key="2">
    <source>
        <dbReference type="Proteomes" id="UP000326340"/>
    </source>
</evidence>
<protein>
    <submittedName>
        <fullName evidence="1">Uncharacterized protein</fullName>
    </submittedName>
</protein>
<organism evidence="1 2">
    <name type="scientific">Colletotrichum shisoi</name>
    <dbReference type="NCBI Taxonomy" id="2078593"/>
    <lineage>
        <taxon>Eukaryota</taxon>
        <taxon>Fungi</taxon>
        <taxon>Dikarya</taxon>
        <taxon>Ascomycota</taxon>
        <taxon>Pezizomycotina</taxon>
        <taxon>Sordariomycetes</taxon>
        <taxon>Hypocreomycetidae</taxon>
        <taxon>Glomerellales</taxon>
        <taxon>Glomerellaceae</taxon>
        <taxon>Colletotrichum</taxon>
        <taxon>Colletotrichum destructivum species complex</taxon>
    </lineage>
</organism>
<proteinExistence type="predicted"/>
<sequence>MADEKDETACRKLLVDIHLRRCLFGAGLLPTNVRERGIQATEAGTNTSYTTRLGGTALGPGHVAWQAKWE</sequence>
<dbReference type="AlphaFoldDB" id="A0A5Q4BEN4"/>
<gene>
    <name evidence="1" type="ORF">CSHISOI_10056</name>
</gene>
<evidence type="ECO:0000313" key="1">
    <source>
        <dbReference type="EMBL" id="TQN65380.1"/>
    </source>
</evidence>
<dbReference type="EMBL" id="PUHP01001662">
    <property type="protein sequence ID" value="TQN65380.1"/>
    <property type="molecule type" value="Genomic_DNA"/>
</dbReference>